<comment type="function">
    <text evidence="4">Involved in DNA repair and RecF pathway recombination.</text>
</comment>
<organism evidence="6 7">
    <name type="scientific">Candidatus Prevotella avicola</name>
    <dbReference type="NCBI Taxonomy" id="2838738"/>
    <lineage>
        <taxon>Bacteria</taxon>
        <taxon>Pseudomonadati</taxon>
        <taxon>Bacteroidota</taxon>
        <taxon>Bacteroidia</taxon>
        <taxon>Bacteroidales</taxon>
        <taxon>Prevotellaceae</taxon>
        <taxon>Prevotella</taxon>
    </lineage>
</organism>
<evidence type="ECO:0000256" key="2">
    <source>
        <dbReference type="ARBA" id="ARBA00023172"/>
    </source>
</evidence>
<dbReference type="InterPro" id="IPR003717">
    <property type="entry name" value="RecO"/>
</dbReference>
<keyword evidence="2 4" id="KW-0233">DNA recombination</keyword>
<dbReference type="PANTHER" id="PTHR33991:SF1">
    <property type="entry name" value="DNA REPAIR PROTEIN RECO"/>
    <property type="match status" value="1"/>
</dbReference>
<dbReference type="Gene3D" id="2.40.50.140">
    <property type="entry name" value="Nucleic acid-binding proteins"/>
    <property type="match status" value="1"/>
</dbReference>
<dbReference type="SUPFAM" id="SSF57863">
    <property type="entry name" value="ArfGap/RecO-like zinc finger"/>
    <property type="match status" value="1"/>
</dbReference>
<evidence type="ECO:0000256" key="1">
    <source>
        <dbReference type="ARBA" id="ARBA00022763"/>
    </source>
</evidence>
<dbReference type="NCBIfam" id="TIGR00613">
    <property type="entry name" value="reco"/>
    <property type="match status" value="1"/>
</dbReference>
<evidence type="ECO:0000313" key="6">
    <source>
        <dbReference type="EMBL" id="HIZ69523.1"/>
    </source>
</evidence>
<dbReference type="GO" id="GO:0006302">
    <property type="term" value="P:double-strand break repair"/>
    <property type="evidence" value="ECO:0007669"/>
    <property type="project" value="TreeGrafter"/>
</dbReference>
<dbReference type="EMBL" id="DXBE01000048">
    <property type="protein sequence ID" value="HIZ69523.1"/>
    <property type="molecule type" value="Genomic_DNA"/>
</dbReference>
<gene>
    <name evidence="4 6" type="primary">recO</name>
    <name evidence="6" type="ORF">H9966_06560</name>
</gene>
<dbReference type="Pfam" id="PF11967">
    <property type="entry name" value="RecO_N"/>
    <property type="match status" value="1"/>
</dbReference>
<evidence type="ECO:0000313" key="7">
    <source>
        <dbReference type="Proteomes" id="UP000824055"/>
    </source>
</evidence>
<dbReference type="SUPFAM" id="SSF50249">
    <property type="entry name" value="Nucleic acid-binding proteins"/>
    <property type="match status" value="1"/>
</dbReference>
<dbReference type="GO" id="GO:0043590">
    <property type="term" value="C:bacterial nucleoid"/>
    <property type="evidence" value="ECO:0007669"/>
    <property type="project" value="TreeGrafter"/>
</dbReference>
<keyword evidence="3 4" id="KW-0234">DNA repair</keyword>
<evidence type="ECO:0000256" key="4">
    <source>
        <dbReference type="HAMAP-Rule" id="MF_00201"/>
    </source>
</evidence>
<name>A0A9D2FXY1_9BACT</name>
<dbReference type="Pfam" id="PF02565">
    <property type="entry name" value="RecO_C"/>
    <property type="match status" value="1"/>
</dbReference>
<keyword evidence="1 4" id="KW-0227">DNA damage</keyword>
<proteinExistence type="inferred from homology"/>
<dbReference type="InterPro" id="IPR037278">
    <property type="entry name" value="ARFGAP/RecO"/>
</dbReference>
<evidence type="ECO:0000256" key="3">
    <source>
        <dbReference type="ARBA" id="ARBA00023204"/>
    </source>
</evidence>
<comment type="caution">
    <text evidence="6">The sequence shown here is derived from an EMBL/GenBank/DDBJ whole genome shotgun (WGS) entry which is preliminary data.</text>
</comment>
<dbReference type="PANTHER" id="PTHR33991">
    <property type="entry name" value="DNA REPAIR PROTEIN RECO"/>
    <property type="match status" value="1"/>
</dbReference>
<dbReference type="InterPro" id="IPR012340">
    <property type="entry name" value="NA-bd_OB-fold"/>
</dbReference>
<accession>A0A9D2FXY1</accession>
<reference evidence="6" key="2">
    <citation type="submission" date="2021-04" db="EMBL/GenBank/DDBJ databases">
        <authorList>
            <person name="Gilroy R."/>
        </authorList>
    </citation>
    <scope>NUCLEOTIDE SEQUENCE</scope>
    <source>
        <strain evidence="6">ChiHecec3B27-8219</strain>
    </source>
</reference>
<dbReference type="Proteomes" id="UP000824055">
    <property type="component" value="Unassembled WGS sequence"/>
</dbReference>
<dbReference type="AlphaFoldDB" id="A0A9D2FXY1"/>
<evidence type="ECO:0000259" key="5">
    <source>
        <dbReference type="Pfam" id="PF11967"/>
    </source>
</evidence>
<feature type="domain" description="DNA replication/recombination mediator RecO N-terminal" evidence="5">
    <location>
        <begin position="1"/>
        <end position="78"/>
    </location>
</feature>
<protein>
    <recommendedName>
        <fullName evidence="4">DNA repair protein RecO</fullName>
    </recommendedName>
    <alternativeName>
        <fullName evidence="4">Recombination protein O</fullName>
    </alternativeName>
</protein>
<sequence>METKTRAVVLRMVKYGESKLVVDMFTEEHGRVAFMVSASNSPKGRNKRRLFQPLSLLYIRYDHRLKPGLQTLREASLAYPLSDLPTHPHKLPIAFFLSEFLCHATQDEQQNLPLFHFIAESVTWLDGAREGFANFHVVFMTRLTAFLGFMPNTEDYRPGYVFDLREGAFRGHVPLHPEFLPADESTFLSVLLRLRYENMARLALSRQQRNRCTEALLTYYKLHVPDFPDLKSFSVLREITSGLG</sequence>
<comment type="similarity">
    <text evidence="4">Belongs to the RecO family.</text>
</comment>
<dbReference type="InterPro" id="IPR022572">
    <property type="entry name" value="DNA_rep/recomb_RecO_N"/>
</dbReference>
<dbReference type="HAMAP" id="MF_00201">
    <property type="entry name" value="RecO"/>
    <property type="match status" value="1"/>
</dbReference>
<reference evidence="6" key="1">
    <citation type="journal article" date="2021" name="PeerJ">
        <title>Extensive microbial diversity within the chicken gut microbiome revealed by metagenomics and culture.</title>
        <authorList>
            <person name="Gilroy R."/>
            <person name="Ravi A."/>
            <person name="Getino M."/>
            <person name="Pursley I."/>
            <person name="Horton D.L."/>
            <person name="Alikhan N.F."/>
            <person name="Baker D."/>
            <person name="Gharbi K."/>
            <person name="Hall N."/>
            <person name="Watson M."/>
            <person name="Adriaenssens E.M."/>
            <person name="Foster-Nyarko E."/>
            <person name="Jarju S."/>
            <person name="Secka A."/>
            <person name="Antonio M."/>
            <person name="Oren A."/>
            <person name="Chaudhuri R.R."/>
            <person name="La Ragione R."/>
            <person name="Hildebrand F."/>
            <person name="Pallen M.J."/>
        </authorList>
    </citation>
    <scope>NUCLEOTIDE SEQUENCE</scope>
    <source>
        <strain evidence="6">ChiHecec3B27-8219</strain>
    </source>
</reference>
<dbReference type="GO" id="GO:0006310">
    <property type="term" value="P:DNA recombination"/>
    <property type="evidence" value="ECO:0007669"/>
    <property type="project" value="UniProtKB-UniRule"/>
</dbReference>